<organism evidence="1">
    <name type="scientific">Hexamita inflata</name>
    <dbReference type="NCBI Taxonomy" id="28002"/>
    <lineage>
        <taxon>Eukaryota</taxon>
        <taxon>Metamonada</taxon>
        <taxon>Diplomonadida</taxon>
        <taxon>Hexamitidae</taxon>
        <taxon>Hexamitinae</taxon>
        <taxon>Hexamita</taxon>
    </lineage>
</organism>
<evidence type="ECO:0000313" key="1">
    <source>
        <dbReference type="EMBL" id="CAI9961382.1"/>
    </source>
</evidence>
<dbReference type="EMBL" id="CATOUU010000940">
    <property type="protein sequence ID" value="CAI9961382.1"/>
    <property type="molecule type" value="Genomic_DNA"/>
</dbReference>
<dbReference type="AlphaFoldDB" id="A0AA86QV71"/>
<evidence type="ECO:0000313" key="3">
    <source>
        <dbReference type="Proteomes" id="UP001642409"/>
    </source>
</evidence>
<evidence type="ECO:0000313" key="2">
    <source>
        <dbReference type="EMBL" id="CAL6069038.1"/>
    </source>
</evidence>
<dbReference type="EMBL" id="CAXDID020000276">
    <property type="protein sequence ID" value="CAL6069038.1"/>
    <property type="molecule type" value="Genomic_DNA"/>
</dbReference>
<reference evidence="1" key="1">
    <citation type="submission" date="2023-06" db="EMBL/GenBank/DDBJ databases">
        <authorList>
            <person name="Kurt Z."/>
        </authorList>
    </citation>
    <scope>NUCLEOTIDE SEQUENCE</scope>
</reference>
<comment type="caution">
    <text evidence="1">The sequence shown here is derived from an EMBL/GenBank/DDBJ whole genome shotgun (WGS) entry which is preliminary data.</text>
</comment>
<sequence>MQTLQGGFNKEPRDIDQKAAQCMQLQARIGGKLDVSATEQNLASQLFLKLKMQTKQAMLLEVYAVCTHAVLCMPRDCPPHPQYLIDALDLKLSVSNFQLVLLRVLENVDYSILE</sequence>
<dbReference type="Proteomes" id="UP001642409">
    <property type="component" value="Unassembled WGS sequence"/>
</dbReference>
<accession>A0AA86QV71</accession>
<protein>
    <submittedName>
        <fullName evidence="2">Hypothetical_protein</fullName>
    </submittedName>
</protein>
<reference evidence="2 3" key="2">
    <citation type="submission" date="2024-07" db="EMBL/GenBank/DDBJ databases">
        <authorList>
            <person name="Akdeniz Z."/>
        </authorList>
    </citation>
    <scope>NUCLEOTIDE SEQUENCE [LARGE SCALE GENOMIC DNA]</scope>
</reference>
<proteinExistence type="predicted"/>
<name>A0AA86QV71_9EUKA</name>
<keyword evidence="3" id="KW-1185">Reference proteome</keyword>
<gene>
    <name evidence="1" type="ORF">HINF_LOCUS49027</name>
    <name evidence="2" type="ORF">HINF_LOCUS53787</name>
</gene>